<dbReference type="InterPro" id="IPR025476">
    <property type="entry name" value="Helitron_helicase-like"/>
</dbReference>
<sequence length="276" mass="31644">MGRIANGEGCSQPTTLTSCTKMETNETHINKDSTMSVISVAQTMSTYNKEYYQRRKEQTMMEKRRVYAFQEDPYDFVYKNILGRQNWHTPLFPHNCTNSSKGKSSWKNASEYTSKKGGNTFAVDTYIKIETTRLVFVEKNQTKIRANLYQGIVDCFNVGDAQPSRVGQRVVLPASFIGGPCDMRRRFMDAMALVQDDGMPDIFLTMTCNPKWKEIDDELLPGQSAQDRSNLMVRVFHVMLEDLKVQLLQRHIIGVVGSYVYVIEFQKHGLPHAHFL</sequence>
<protein>
    <recommendedName>
        <fullName evidence="1">Helitron helicase-like domain-containing protein</fullName>
    </recommendedName>
</protein>
<name>A0AA35Y7E7_LACSI</name>
<evidence type="ECO:0000313" key="2">
    <source>
        <dbReference type="EMBL" id="CAI9270074.1"/>
    </source>
</evidence>
<reference evidence="2" key="1">
    <citation type="submission" date="2023-04" db="EMBL/GenBank/DDBJ databases">
        <authorList>
            <person name="Vijverberg K."/>
            <person name="Xiong W."/>
            <person name="Schranz E."/>
        </authorList>
    </citation>
    <scope>NUCLEOTIDE SEQUENCE</scope>
</reference>
<organism evidence="2 3">
    <name type="scientific">Lactuca saligna</name>
    <name type="common">Willowleaf lettuce</name>
    <dbReference type="NCBI Taxonomy" id="75948"/>
    <lineage>
        <taxon>Eukaryota</taxon>
        <taxon>Viridiplantae</taxon>
        <taxon>Streptophyta</taxon>
        <taxon>Embryophyta</taxon>
        <taxon>Tracheophyta</taxon>
        <taxon>Spermatophyta</taxon>
        <taxon>Magnoliopsida</taxon>
        <taxon>eudicotyledons</taxon>
        <taxon>Gunneridae</taxon>
        <taxon>Pentapetalae</taxon>
        <taxon>asterids</taxon>
        <taxon>campanulids</taxon>
        <taxon>Asterales</taxon>
        <taxon>Asteraceae</taxon>
        <taxon>Cichorioideae</taxon>
        <taxon>Cichorieae</taxon>
        <taxon>Lactucinae</taxon>
        <taxon>Lactuca</taxon>
    </lineage>
</organism>
<dbReference type="PANTHER" id="PTHR45786:SF78">
    <property type="entry name" value="ATP-DEPENDENT DNA HELICASE"/>
    <property type="match status" value="1"/>
</dbReference>
<evidence type="ECO:0000313" key="3">
    <source>
        <dbReference type="Proteomes" id="UP001177003"/>
    </source>
</evidence>
<dbReference type="EMBL" id="OX465077">
    <property type="protein sequence ID" value="CAI9270074.1"/>
    <property type="molecule type" value="Genomic_DNA"/>
</dbReference>
<feature type="domain" description="Helitron helicase-like" evidence="1">
    <location>
        <begin position="115"/>
        <end position="276"/>
    </location>
</feature>
<dbReference type="Pfam" id="PF14214">
    <property type="entry name" value="Helitron_like_N"/>
    <property type="match status" value="1"/>
</dbReference>
<gene>
    <name evidence="2" type="ORF">LSALG_LOCUS10411</name>
</gene>
<accession>A0AA35Y7E7</accession>
<dbReference type="AlphaFoldDB" id="A0AA35Y7E7"/>
<evidence type="ECO:0000259" key="1">
    <source>
        <dbReference type="Pfam" id="PF14214"/>
    </source>
</evidence>
<proteinExistence type="predicted"/>
<dbReference type="PROSITE" id="PS51257">
    <property type="entry name" value="PROKAR_LIPOPROTEIN"/>
    <property type="match status" value="1"/>
</dbReference>
<keyword evidence="3" id="KW-1185">Reference proteome</keyword>
<dbReference type="Proteomes" id="UP001177003">
    <property type="component" value="Chromosome 1"/>
</dbReference>
<dbReference type="PANTHER" id="PTHR45786">
    <property type="entry name" value="DNA BINDING PROTEIN-LIKE"/>
    <property type="match status" value="1"/>
</dbReference>